<sequence>MRGINDDRKNAVSPVDLRAVFLEFSSSAEERGANTGSTLKKKSPGRNSIALRFSEATPEYSSTSPYAVHFNCLYLTFLAFR</sequence>
<dbReference type="EMBL" id="JAJSOF020000013">
    <property type="protein sequence ID" value="KAJ4443462.1"/>
    <property type="molecule type" value="Genomic_DNA"/>
</dbReference>
<evidence type="ECO:0000313" key="1">
    <source>
        <dbReference type="EMBL" id="KAJ4443462.1"/>
    </source>
</evidence>
<keyword evidence="2" id="KW-1185">Reference proteome</keyword>
<comment type="caution">
    <text evidence="1">The sequence shown here is derived from an EMBL/GenBank/DDBJ whole genome shotgun (WGS) entry which is preliminary data.</text>
</comment>
<name>A0ABQ8TCD1_PERAM</name>
<organism evidence="1 2">
    <name type="scientific">Periplaneta americana</name>
    <name type="common">American cockroach</name>
    <name type="synonym">Blatta americana</name>
    <dbReference type="NCBI Taxonomy" id="6978"/>
    <lineage>
        <taxon>Eukaryota</taxon>
        <taxon>Metazoa</taxon>
        <taxon>Ecdysozoa</taxon>
        <taxon>Arthropoda</taxon>
        <taxon>Hexapoda</taxon>
        <taxon>Insecta</taxon>
        <taxon>Pterygota</taxon>
        <taxon>Neoptera</taxon>
        <taxon>Polyneoptera</taxon>
        <taxon>Dictyoptera</taxon>
        <taxon>Blattodea</taxon>
        <taxon>Blattoidea</taxon>
        <taxon>Blattidae</taxon>
        <taxon>Blattinae</taxon>
        <taxon>Periplaneta</taxon>
    </lineage>
</organism>
<evidence type="ECO:0000313" key="2">
    <source>
        <dbReference type="Proteomes" id="UP001148838"/>
    </source>
</evidence>
<gene>
    <name evidence="1" type="ORF">ANN_05131</name>
</gene>
<reference evidence="1 2" key="1">
    <citation type="journal article" date="2022" name="Allergy">
        <title>Genome assembly and annotation of Periplaneta americana reveal a comprehensive cockroach allergen profile.</title>
        <authorList>
            <person name="Wang L."/>
            <person name="Xiong Q."/>
            <person name="Saelim N."/>
            <person name="Wang L."/>
            <person name="Nong W."/>
            <person name="Wan A.T."/>
            <person name="Shi M."/>
            <person name="Liu X."/>
            <person name="Cao Q."/>
            <person name="Hui J.H.L."/>
            <person name="Sookrung N."/>
            <person name="Leung T.F."/>
            <person name="Tungtrongchitr A."/>
            <person name="Tsui S.K.W."/>
        </authorList>
    </citation>
    <scope>NUCLEOTIDE SEQUENCE [LARGE SCALE GENOMIC DNA]</scope>
    <source>
        <strain evidence="1">PWHHKU_190912</strain>
    </source>
</reference>
<dbReference type="Proteomes" id="UP001148838">
    <property type="component" value="Unassembled WGS sequence"/>
</dbReference>
<proteinExistence type="predicted"/>
<accession>A0ABQ8TCD1</accession>
<protein>
    <submittedName>
        <fullName evidence="1">Uncharacterized protein</fullName>
    </submittedName>
</protein>